<accession>B4KBF4</accession>
<feature type="compositionally biased region" description="Basic and acidic residues" evidence="1">
    <location>
        <begin position="136"/>
        <end position="151"/>
    </location>
</feature>
<feature type="region of interest" description="Disordered" evidence="1">
    <location>
        <begin position="297"/>
        <end position="319"/>
    </location>
</feature>
<name>B4KBF4_DROMO</name>
<dbReference type="AlphaFoldDB" id="B4KBF4"/>
<feature type="signal peptide" evidence="2">
    <location>
        <begin position="1"/>
        <end position="30"/>
    </location>
</feature>
<dbReference type="HOGENOM" id="CLU_615771_0_0_1"/>
<feature type="region of interest" description="Disordered" evidence="1">
    <location>
        <begin position="130"/>
        <end position="162"/>
    </location>
</feature>
<reference evidence="3 4" key="1">
    <citation type="journal article" date="2007" name="Nature">
        <title>Evolution of genes and genomes on the Drosophila phylogeny.</title>
        <authorList>
            <consortium name="Drosophila 12 Genomes Consortium"/>
            <person name="Clark A.G."/>
            <person name="Eisen M.B."/>
            <person name="Smith D.R."/>
            <person name="Bergman C.M."/>
            <person name="Oliver B."/>
            <person name="Markow T.A."/>
            <person name="Kaufman T.C."/>
            <person name="Kellis M."/>
            <person name="Gelbart W."/>
            <person name="Iyer V.N."/>
            <person name="Pollard D.A."/>
            <person name="Sackton T.B."/>
            <person name="Larracuente A.M."/>
            <person name="Singh N.D."/>
            <person name="Abad J.P."/>
            <person name="Abt D.N."/>
            <person name="Adryan B."/>
            <person name="Aguade M."/>
            <person name="Akashi H."/>
            <person name="Anderson W.W."/>
            <person name="Aquadro C.F."/>
            <person name="Ardell D.H."/>
            <person name="Arguello R."/>
            <person name="Artieri C.G."/>
            <person name="Barbash D.A."/>
            <person name="Barker D."/>
            <person name="Barsanti P."/>
            <person name="Batterham P."/>
            <person name="Batzoglou S."/>
            <person name="Begun D."/>
            <person name="Bhutkar A."/>
            <person name="Blanco E."/>
            <person name="Bosak S.A."/>
            <person name="Bradley R.K."/>
            <person name="Brand A.D."/>
            <person name="Brent M.R."/>
            <person name="Brooks A.N."/>
            <person name="Brown R.H."/>
            <person name="Butlin R.K."/>
            <person name="Caggese C."/>
            <person name="Calvi B.R."/>
            <person name="Bernardo de Carvalho A."/>
            <person name="Caspi A."/>
            <person name="Castrezana S."/>
            <person name="Celniker S.E."/>
            <person name="Chang J.L."/>
            <person name="Chapple C."/>
            <person name="Chatterji S."/>
            <person name="Chinwalla A."/>
            <person name="Civetta A."/>
            <person name="Clifton S.W."/>
            <person name="Comeron J.M."/>
            <person name="Costello J.C."/>
            <person name="Coyne J.A."/>
            <person name="Daub J."/>
            <person name="David R.G."/>
            <person name="Delcher A.L."/>
            <person name="Delehaunty K."/>
            <person name="Do C.B."/>
            <person name="Ebling H."/>
            <person name="Edwards K."/>
            <person name="Eickbush T."/>
            <person name="Evans J.D."/>
            <person name="Filipski A."/>
            <person name="Findeiss S."/>
            <person name="Freyhult E."/>
            <person name="Fulton L."/>
            <person name="Fulton R."/>
            <person name="Garcia A.C."/>
            <person name="Gardiner A."/>
            <person name="Garfield D.A."/>
            <person name="Garvin B.E."/>
            <person name="Gibson G."/>
            <person name="Gilbert D."/>
            <person name="Gnerre S."/>
            <person name="Godfrey J."/>
            <person name="Good R."/>
            <person name="Gotea V."/>
            <person name="Gravely B."/>
            <person name="Greenberg A.J."/>
            <person name="Griffiths-Jones S."/>
            <person name="Gross S."/>
            <person name="Guigo R."/>
            <person name="Gustafson E.A."/>
            <person name="Haerty W."/>
            <person name="Hahn M.W."/>
            <person name="Halligan D.L."/>
            <person name="Halpern A.L."/>
            <person name="Halter G.M."/>
            <person name="Han M.V."/>
            <person name="Heger A."/>
            <person name="Hillier L."/>
            <person name="Hinrichs A.S."/>
            <person name="Holmes I."/>
            <person name="Hoskins R.A."/>
            <person name="Hubisz M.J."/>
            <person name="Hultmark D."/>
            <person name="Huntley M.A."/>
            <person name="Jaffe D.B."/>
            <person name="Jagadeeshan S."/>
            <person name="Jeck W.R."/>
            <person name="Johnson J."/>
            <person name="Jones C.D."/>
            <person name="Jordan W.C."/>
            <person name="Karpen G.H."/>
            <person name="Kataoka E."/>
            <person name="Keightley P.D."/>
            <person name="Kheradpour P."/>
            <person name="Kirkness E.F."/>
            <person name="Koerich L.B."/>
            <person name="Kristiansen K."/>
            <person name="Kudrna D."/>
            <person name="Kulathinal R.J."/>
            <person name="Kumar S."/>
            <person name="Kwok R."/>
            <person name="Lander E."/>
            <person name="Langley C.H."/>
            <person name="Lapoint R."/>
            <person name="Lazzaro B.P."/>
            <person name="Lee S.J."/>
            <person name="Levesque L."/>
            <person name="Li R."/>
            <person name="Lin C.F."/>
            <person name="Lin M.F."/>
            <person name="Lindblad-Toh K."/>
            <person name="Llopart A."/>
            <person name="Long M."/>
            <person name="Low L."/>
            <person name="Lozovsky E."/>
            <person name="Lu J."/>
            <person name="Luo M."/>
            <person name="Machado C.A."/>
            <person name="Makalowski W."/>
            <person name="Marzo M."/>
            <person name="Matsuda M."/>
            <person name="Matzkin L."/>
            <person name="McAllister B."/>
            <person name="McBride C.S."/>
            <person name="McKernan B."/>
            <person name="McKernan K."/>
            <person name="Mendez-Lago M."/>
            <person name="Minx P."/>
            <person name="Mollenhauer M.U."/>
            <person name="Montooth K."/>
            <person name="Mount S.M."/>
            <person name="Mu X."/>
            <person name="Myers E."/>
            <person name="Negre B."/>
            <person name="Newfeld S."/>
            <person name="Nielsen R."/>
            <person name="Noor M.A."/>
            <person name="O'Grady P."/>
            <person name="Pachter L."/>
            <person name="Papaceit M."/>
            <person name="Parisi M.J."/>
            <person name="Parisi M."/>
            <person name="Parts L."/>
            <person name="Pedersen J.S."/>
            <person name="Pesole G."/>
            <person name="Phillippy A.M."/>
            <person name="Ponting C.P."/>
            <person name="Pop M."/>
            <person name="Porcelli D."/>
            <person name="Powell J.R."/>
            <person name="Prohaska S."/>
            <person name="Pruitt K."/>
            <person name="Puig M."/>
            <person name="Quesneville H."/>
            <person name="Ram K.R."/>
            <person name="Rand D."/>
            <person name="Rasmussen M.D."/>
            <person name="Reed L.K."/>
            <person name="Reenan R."/>
            <person name="Reily A."/>
            <person name="Remington K.A."/>
            <person name="Rieger T.T."/>
            <person name="Ritchie M.G."/>
            <person name="Robin C."/>
            <person name="Rogers Y.H."/>
            <person name="Rohde C."/>
            <person name="Rozas J."/>
            <person name="Rubenfield M.J."/>
            <person name="Ruiz A."/>
            <person name="Russo S."/>
            <person name="Salzberg S.L."/>
            <person name="Sanchez-Gracia A."/>
            <person name="Saranga D.J."/>
            <person name="Sato H."/>
            <person name="Schaeffer S.W."/>
            <person name="Schatz M.C."/>
            <person name="Schlenke T."/>
            <person name="Schwartz R."/>
            <person name="Segarra C."/>
            <person name="Singh R.S."/>
            <person name="Sirot L."/>
            <person name="Sirota M."/>
            <person name="Sisneros N.B."/>
            <person name="Smith C.D."/>
            <person name="Smith T.F."/>
            <person name="Spieth J."/>
            <person name="Stage D.E."/>
            <person name="Stark A."/>
            <person name="Stephan W."/>
            <person name="Strausberg R.L."/>
            <person name="Strempel S."/>
            <person name="Sturgill D."/>
            <person name="Sutton G."/>
            <person name="Sutton G.G."/>
            <person name="Tao W."/>
            <person name="Teichmann S."/>
            <person name="Tobari Y.N."/>
            <person name="Tomimura Y."/>
            <person name="Tsolas J.M."/>
            <person name="Valente V.L."/>
            <person name="Venter E."/>
            <person name="Venter J.C."/>
            <person name="Vicario S."/>
            <person name="Vieira F.G."/>
            <person name="Vilella A.J."/>
            <person name="Villasante A."/>
            <person name="Walenz B."/>
            <person name="Wang J."/>
            <person name="Wasserman M."/>
            <person name="Watts T."/>
            <person name="Wilson D."/>
            <person name="Wilson R.K."/>
            <person name="Wing R.A."/>
            <person name="Wolfner M.F."/>
            <person name="Wong A."/>
            <person name="Wong G.K."/>
            <person name="Wu C.I."/>
            <person name="Wu G."/>
            <person name="Yamamoto D."/>
            <person name="Yang H.P."/>
            <person name="Yang S.P."/>
            <person name="Yorke J.A."/>
            <person name="Yoshida K."/>
            <person name="Zdobnov E."/>
            <person name="Zhang P."/>
            <person name="Zhang Y."/>
            <person name="Zimin A.V."/>
            <person name="Baldwin J."/>
            <person name="Abdouelleil A."/>
            <person name="Abdulkadir J."/>
            <person name="Abebe A."/>
            <person name="Abera B."/>
            <person name="Abreu J."/>
            <person name="Acer S.C."/>
            <person name="Aftuck L."/>
            <person name="Alexander A."/>
            <person name="An P."/>
            <person name="Anderson E."/>
            <person name="Anderson S."/>
            <person name="Arachi H."/>
            <person name="Azer M."/>
            <person name="Bachantsang P."/>
            <person name="Barry A."/>
            <person name="Bayul T."/>
            <person name="Berlin A."/>
            <person name="Bessette D."/>
            <person name="Bloom T."/>
            <person name="Blye J."/>
            <person name="Boguslavskiy L."/>
            <person name="Bonnet C."/>
            <person name="Boukhgalter B."/>
            <person name="Bourzgui I."/>
            <person name="Brown A."/>
            <person name="Cahill P."/>
            <person name="Channer S."/>
            <person name="Cheshatsang Y."/>
            <person name="Chuda L."/>
            <person name="Citroen M."/>
            <person name="Collymore A."/>
            <person name="Cooke P."/>
            <person name="Costello M."/>
            <person name="D'Aco K."/>
            <person name="Daza R."/>
            <person name="De Haan G."/>
            <person name="DeGray S."/>
            <person name="DeMaso C."/>
            <person name="Dhargay N."/>
            <person name="Dooley K."/>
            <person name="Dooley E."/>
            <person name="Doricent M."/>
            <person name="Dorje P."/>
            <person name="Dorjee K."/>
            <person name="Dupes A."/>
            <person name="Elong R."/>
            <person name="Falk J."/>
            <person name="Farina A."/>
            <person name="Faro S."/>
            <person name="Ferguson D."/>
            <person name="Fisher S."/>
            <person name="Foley C.D."/>
            <person name="Franke A."/>
            <person name="Friedrich D."/>
            <person name="Gadbois L."/>
            <person name="Gearin G."/>
            <person name="Gearin C.R."/>
            <person name="Giannoukos G."/>
            <person name="Goode T."/>
            <person name="Graham J."/>
            <person name="Grandbois E."/>
            <person name="Grewal S."/>
            <person name="Gyaltsen K."/>
            <person name="Hafez N."/>
            <person name="Hagos B."/>
            <person name="Hall J."/>
            <person name="Henson C."/>
            <person name="Hollinger A."/>
            <person name="Honan T."/>
            <person name="Huard M.D."/>
            <person name="Hughes L."/>
            <person name="Hurhula B."/>
            <person name="Husby M.E."/>
            <person name="Kamat A."/>
            <person name="Kanga B."/>
            <person name="Kashin S."/>
            <person name="Khazanovich D."/>
            <person name="Kisner P."/>
            <person name="Lance K."/>
            <person name="Lara M."/>
            <person name="Lee W."/>
            <person name="Lennon N."/>
            <person name="Letendre F."/>
            <person name="LeVine R."/>
            <person name="Lipovsky A."/>
            <person name="Liu X."/>
            <person name="Liu J."/>
            <person name="Liu S."/>
            <person name="Lokyitsang T."/>
            <person name="Lokyitsang Y."/>
            <person name="Lubonja R."/>
            <person name="Lui A."/>
            <person name="MacDonald P."/>
            <person name="Magnisalis V."/>
            <person name="Maru K."/>
            <person name="Matthews C."/>
            <person name="McCusker W."/>
            <person name="McDonough S."/>
            <person name="Mehta T."/>
            <person name="Meldrim J."/>
            <person name="Meneus L."/>
            <person name="Mihai O."/>
            <person name="Mihalev A."/>
            <person name="Mihova T."/>
            <person name="Mittelman R."/>
            <person name="Mlenga V."/>
            <person name="Montmayeur A."/>
            <person name="Mulrain L."/>
            <person name="Navidi A."/>
            <person name="Naylor J."/>
            <person name="Negash T."/>
            <person name="Nguyen T."/>
            <person name="Nguyen N."/>
            <person name="Nicol R."/>
            <person name="Norbu C."/>
            <person name="Norbu N."/>
            <person name="Novod N."/>
            <person name="O'Neill B."/>
            <person name="Osman S."/>
            <person name="Markiewicz E."/>
            <person name="Oyono O.L."/>
            <person name="Patti C."/>
            <person name="Phunkhang P."/>
            <person name="Pierre F."/>
            <person name="Priest M."/>
            <person name="Raghuraman S."/>
            <person name="Rege F."/>
            <person name="Reyes R."/>
            <person name="Rise C."/>
            <person name="Rogov P."/>
            <person name="Ross K."/>
            <person name="Ryan E."/>
            <person name="Settipalli S."/>
            <person name="Shea T."/>
            <person name="Sherpa N."/>
            <person name="Shi L."/>
            <person name="Shih D."/>
            <person name="Sparrow T."/>
            <person name="Spaulding J."/>
            <person name="Stalker J."/>
            <person name="Stange-Thomann N."/>
            <person name="Stavropoulos S."/>
            <person name="Stone C."/>
            <person name="Strader C."/>
            <person name="Tesfaye S."/>
            <person name="Thomson T."/>
            <person name="Thoulutsang Y."/>
            <person name="Thoulutsang D."/>
            <person name="Topham K."/>
            <person name="Topping I."/>
            <person name="Tsamla T."/>
            <person name="Vassiliev H."/>
            <person name="Vo A."/>
            <person name="Wangchuk T."/>
            <person name="Wangdi T."/>
            <person name="Weiand M."/>
            <person name="Wilkinson J."/>
            <person name="Wilson A."/>
            <person name="Yadav S."/>
            <person name="Young G."/>
            <person name="Yu Q."/>
            <person name="Zembek L."/>
            <person name="Zhong D."/>
            <person name="Zimmer A."/>
            <person name="Zwirko Z."/>
            <person name="Jaffe D.B."/>
            <person name="Alvarez P."/>
            <person name="Brockman W."/>
            <person name="Butler J."/>
            <person name="Chin C."/>
            <person name="Gnerre S."/>
            <person name="Grabherr M."/>
            <person name="Kleber M."/>
            <person name="Mauceli E."/>
            <person name="MacCallum I."/>
        </authorList>
    </citation>
    <scope>NUCLEOTIDE SEQUENCE [LARGE SCALE GENOMIC DNA]</scope>
    <source>
        <strain evidence="4">Tucson 15081-1352.22</strain>
    </source>
</reference>
<evidence type="ECO:0000256" key="1">
    <source>
        <dbReference type="SAM" id="MobiDB-lite"/>
    </source>
</evidence>
<keyword evidence="2" id="KW-0732">Signal</keyword>
<sequence>MNRTTQTKLCHALPVLLLTLLLLCVDHTASRPSTENEGDTSTLPPGADNIEIHHVEVVDGVNHEDHPVIMYKEDFVNEDYDPTKNETKSIYPKLYKRTQRTRHHHSRATAQPAVEEEKILFDVLPETPLILSDDDDKSKQRTEEPTKEASLHKYPKKYHRRHRRHAYNQNVRQLYRNDLYAPQPEPVYYHSVPAPHYLPIRPVQYYRYPTIGKPPKYQGKLPFWRTDAPPKEPASIGTRLDTDDENSLFHNSNPADADFSVFDQPQPNNTIADQNNNNNYWPVQEVEQPPIWSPSEARRPARIPTTQPPPWSSVTSAPPRPTTAKVSKCVWAIVNCCSQGSTKIRYNCFEEFGCHGAFWGVNPCAENIRTSAIASLACISAPVFQSPPWAITLQPRPQTLPQPQQQPRPMFRQDAVLFPQESSYASGTACHRASQQCCSLESLGPLYDCFHRRGCEQHLAEILSTCS</sequence>
<dbReference type="EMBL" id="CH933806">
    <property type="protein sequence ID" value="EDW16882.2"/>
    <property type="molecule type" value="Genomic_DNA"/>
</dbReference>
<dbReference type="InParanoid" id="B4KBF4"/>
<dbReference type="eggNOG" id="ENOG502SFUK">
    <property type="taxonomic scope" value="Eukaryota"/>
</dbReference>
<feature type="compositionally biased region" description="Basic residues" evidence="1">
    <location>
        <begin position="153"/>
        <end position="162"/>
    </location>
</feature>
<keyword evidence="4" id="KW-1185">Reference proteome</keyword>
<dbReference type="KEGG" id="dmo:Dmoj_GI10784"/>
<protein>
    <recommendedName>
        <fullName evidence="5">Chitin-binding type-2 domain-containing protein</fullName>
    </recommendedName>
</protein>
<dbReference type="FunCoup" id="B4KBF4">
    <property type="interactions" value="2"/>
</dbReference>
<feature type="chain" id="PRO_5006456398" description="Chitin-binding type-2 domain-containing protein" evidence="2">
    <location>
        <begin position="31"/>
        <end position="467"/>
    </location>
</feature>
<dbReference type="Proteomes" id="UP000009192">
    <property type="component" value="Unassembled WGS sequence"/>
</dbReference>
<proteinExistence type="predicted"/>
<evidence type="ECO:0000313" key="4">
    <source>
        <dbReference type="Proteomes" id="UP000009192"/>
    </source>
</evidence>
<organism evidence="3 4">
    <name type="scientific">Drosophila mojavensis</name>
    <name type="common">Fruit fly</name>
    <dbReference type="NCBI Taxonomy" id="7230"/>
    <lineage>
        <taxon>Eukaryota</taxon>
        <taxon>Metazoa</taxon>
        <taxon>Ecdysozoa</taxon>
        <taxon>Arthropoda</taxon>
        <taxon>Hexapoda</taxon>
        <taxon>Insecta</taxon>
        <taxon>Pterygota</taxon>
        <taxon>Neoptera</taxon>
        <taxon>Endopterygota</taxon>
        <taxon>Diptera</taxon>
        <taxon>Brachycera</taxon>
        <taxon>Muscomorpha</taxon>
        <taxon>Ephydroidea</taxon>
        <taxon>Drosophilidae</taxon>
        <taxon>Drosophila</taxon>
    </lineage>
</organism>
<evidence type="ECO:0000256" key="2">
    <source>
        <dbReference type="SAM" id="SignalP"/>
    </source>
</evidence>
<evidence type="ECO:0008006" key="5">
    <source>
        <dbReference type="Google" id="ProtNLM"/>
    </source>
</evidence>
<gene>
    <name evidence="3" type="primary">Dmoj\GI10784</name>
    <name evidence="3" type="ORF">Dmoj_GI10784</name>
</gene>
<evidence type="ECO:0000313" key="3">
    <source>
        <dbReference type="EMBL" id="EDW16882.2"/>
    </source>
</evidence>
<dbReference type="OrthoDB" id="6350087at2759"/>